<keyword evidence="7 11" id="KW-0175">Coiled coil</keyword>
<dbReference type="InterPro" id="IPR003959">
    <property type="entry name" value="ATPase_AAA_core"/>
</dbReference>
<evidence type="ECO:0000256" key="5">
    <source>
        <dbReference type="ARBA" id="ARBA00022840"/>
    </source>
</evidence>
<evidence type="ECO:0000313" key="15">
    <source>
        <dbReference type="Proteomes" id="UP000297983"/>
    </source>
</evidence>
<feature type="coiled-coil region" evidence="11">
    <location>
        <begin position="267"/>
        <end position="347"/>
    </location>
</feature>
<gene>
    <name evidence="14" type="ORF">E3T50_09845</name>
</gene>
<dbReference type="RefSeq" id="WP_134551663.1">
    <property type="nucleotide sequence ID" value="NZ_SOHL01000015.1"/>
</dbReference>
<dbReference type="PROSITE" id="PS00870">
    <property type="entry name" value="CLPAB_1"/>
    <property type="match status" value="1"/>
</dbReference>
<evidence type="ECO:0000256" key="3">
    <source>
        <dbReference type="ARBA" id="ARBA00022737"/>
    </source>
</evidence>
<dbReference type="SMART" id="SM00382">
    <property type="entry name" value="AAA"/>
    <property type="match status" value="2"/>
</dbReference>
<dbReference type="Gene3D" id="3.40.50.300">
    <property type="entry name" value="P-loop containing nucleotide triphosphate hydrolases"/>
    <property type="match status" value="3"/>
</dbReference>
<evidence type="ECO:0000259" key="12">
    <source>
        <dbReference type="SMART" id="SM00382"/>
    </source>
</evidence>
<comment type="similarity">
    <text evidence="2 10">Belongs to the ClpA/ClpB family.</text>
</comment>
<dbReference type="GO" id="GO:0016887">
    <property type="term" value="F:ATP hydrolysis activity"/>
    <property type="evidence" value="ECO:0007669"/>
    <property type="project" value="InterPro"/>
</dbReference>
<dbReference type="InterPro" id="IPR003593">
    <property type="entry name" value="AAA+_ATPase"/>
</dbReference>
<dbReference type="Pfam" id="PF10431">
    <property type="entry name" value="ClpB_D2-small"/>
    <property type="match status" value="1"/>
</dbReference>
<proteinExistence type="inferred from homology"/>
<dbReference type="InterPro" id="IPR027417">
    <property type="entry name" value="P-loop_NTPase"/>
</dbReference>
<dbReference type="InterPro" id="IPR019489">
    <property type="entry name" value="Clp_ATPase_C"/>
</dbReference>
<keyword evidence="5 10" id="KW-0067">ATP-binding</keyword>
<dbReference type="Pfam" id="PF00004">
    <property type="entry name" value="AAA"/>
    <property type="match status" value="1"/>
</dbReference>
<dbReference type="InterPro" id="IPR028299">
    <property type="entry name" value="ClpA/B_CS2"/>
</dbReference>
<dbReference type="PANTHER" id="PTHR11638">
    <property type="entry name" value="ATP-DEPENDENT CLP PROTEASE"/>
    <property type="match status" value="1"/>
</dbReference>
<accession>A0A4R9AVU6</accession>
<evidence type="ECO:0000256" key="11">
    <source>
        <dbReference type="SAM" id="Coils"/>
    </source>
</evidence>
<dbReference type="Gene3D" id="1.10.8.60">
    <property type="match status" value="1"/>
</dbReference>
<dbReference type="InterPro" id="IPR001270">
    <property type="entry name" value="ClpA/B"/>
</dbReference>
<dbReference type="FunFam" id="3.40.50.300:FF:000025">
    <property type="entry name" value="ATP-dependent Clp protease subunit"/>
    <property type="match status" value="1"/>
</dbReference>
<dbReference type="CDD" id="cd19499">
    <property type="entry name" value="RecA-like_ClpB_Hsp104-like"/>
    <property type="match status" value="1"/>
</dbReference>
<dbReference type="FunFam" id="1.10.8.60:FF:000017">
    <property type="entry name" value="ATP-dependent chaperone ClpB"/>
    <property type="match status" value="1"/>
</dbReference>
<dbReference type="FunFam" id="3.40.50.300:FF:000010">
    <property type="entry name" value="Chaperone clpB 1, putative"/>
    <property type="match status" value="1"/>
</dbReference>
<feature type="domain" description="AAA+ ATPase" evidence="12">
    <location>
        <begin position="452"/>
        <end position="620"/>
    </location>
</feature>
<dbReference type="SMART" id="SM01086">
    <property type="entry name" value="ClpB_D2-small"/>
    <property type="match status" value="1"/>
</dbReference>
<evidence type="ECO:0000256" key="2">
    <source>
        <dbReference type="ARBA" id="ARBA00008675"/>
    </source>
</evidence>
<keyword evidence="4 10" id="KW-0547">Nucleotide-binding</keyword>
<comment type="caution">
    <text evidence="14">The sequence shown here is derived from an EMBL/GenBank/DDBJ whole genome shotgun (WGS) entry which is preliminary data.</text>
</comment>
<dbReference type="AlphaFoldDB" id="A0A4R9AVU6"/>
<sequence>MQAGQRPPQQNAQTALELYGVNLTDIARSGKLDPVIGRDAEIRRISQVLTRRTKNNPVLIGEPGVGKTAVVEGLAQRIVAGDVADSLKDKQLVSLDLAALVAGAKYRGEFEERLKAVLKQINDADGQIITFVDELHTLMGAGGGEGSVAASNMLKPMLARGELRLIGATTLNEYREFIEKDAALERRFQPVLVDEPSVEDTVAILRGLKERYEAHHKVTIADSALVAAASLSNRYITARQLPDKAIDLIDEAASRLRMEIDSSPVEIDELRRSVDRLKLEELALKKEKDDASKARLVRLRSDLTERQATLQELQARWNSERASLNRVGELRERLDTARIESDRAQREGNLEKASRLLYGDIPVMERALADAEKEESVGPRMVNDQVTSEDIAAVVAAWTGIPVGRLLQGETDKLLNLENELGHRLIGQKRAVRAVADAVRRSRAGISDPDRPTGSFLFLGPTGVGKTELAKALAEFLFDDEKAMVRIDMSEYGEKFSVSRLVGAPPGYVGYEQGGQLTEAVRRRPYSVILFDEVEKAHPEVFDVLLQVLDDGRLTDGQGRTVDFRNTILVLTSNLGSQFLVDPTLSVDQKESAVQQLVRQAFKPEFVNRLDDIVVFSSLTTEELGEIVELDVDRMQRRLTERRLELAVTPDARRWLAERGYDPIYGARPLRRLMQREIDDRLARALLAGDIRDGDTVLVSLAADRDSLTVASAPALVADPAGDDLL</sequence>
<dbReference type="SUPFAM" id="SSF52540">
    <property type="entry name" value="P-loop containing nucleoside triphosphate hydrolases"/>
    <property type="match status" value="2"/>
</dbReference>
<evidence type="ECO:0000256" key="4">
    <source>
        <dbReference type="ARBA" id="ARBA00022741"/>
    </source>
</evidence>
<evidence type="ECO:0000259" key="13">
    <source>
        <dbReference type="SMART" id="SM01086"/>
    </source>
</evidence>
<dbReference type="GO" id="GO:0034605">
    <property type="term" value="P:cellular response to heat"/>
    <property type="evidence" value="ECO:0007669"/>
    <property type="project" value="TreeGrafter"/>
</dbReference>
<dbReference type="Pfam" id="PF17871">
    <property type="entry name" value="AAA_lid_9"/>
    <property type="match status" value="1"/>
</dbReference>
<dbReference type="PROSITE" id="PS00871">
    <property type="entry name" value="CLPAB_2"/>
    <property type="match status" value="1"/>
</dbReference>
<dbReference type="InterPro" id="IPR050130">
    <property type="entry name" value="ClpA_ClpB"/>
</dbReference>
<dbReference type="PRINTS" id="PR00300">
    <property type="entry name" value="CLPPROTEASEA"/>
</dbReference>
<comment type="subcellular location">
    <subcellularLocation>
        <location evidence="1">Cytoplasm</location>
    </subcellularLocation>
</comment>
<evidence type="ECO:0000313" key="14">
    <source>
        <dbReference type="EMBL" id="TFD70857.1"/>
    </source>
</evidence>
<evidence type="ECO:0000256" key="9">
    <source>
        <dbReference type="ARBA" id="ARBA00026057"/>
    </source>
</evidence>
<dbReference type="CDD" id="cd00009">
    <property type="entry name" value="AAA"/>
    <property type="match status" value="1"/>
</dbReference>
<dbReference type="Pfam" id="PF07724">
    <property type="entry name" value="AAA_2"/>
    <property type="match status" value="1"/>
</dbReference>
<evidence type="ECO:0000256" key="6">
    <source>
        <dbReference type="ARBA" id="ARBA00023016"/>
    </source>
</evidence>
<keyword evidence="8 10" id="KW-0143">Chaperone</keyword>
<dbReference type="EMBL" id="SOHL01000015">
    <property type="protein sequence ID" value="TFD70857.1"/>
    <property type="molecule type" value="Genomic_DNA"/>
</dbReference>
<reference evidence="14 15" key="1">
    <citation type="submission" date="2019-03" db="EMBL/GenBank/DDBJ databases">
        <title>Genomics of glacier-inhabiting Cryobacterium strains.</title>
        <authorList>
            <person name="Liu Q."/>
            <person name="Xin Y.-H."/>
        </authorList>
    </citation>
    <scope>NUCLEOTIDE SEQUENCE [LARGE SCALE GENOMIC DNA]</scope>
    <source>
        <strain evidence="14 15">Hz16</strain>
    </source>
</reference>
<dbReference type="GO" id="GO:0005737">
    <property type="term" value="C:cytoplasm"/>
    <property type="evidence" value="ECO:0007669"/>
    <property type="project" value="UniProtKB-SubCell"/>
</dbReference>
<keyword evidence="3" id="KW-0677">Repeat</keyword>
<evidence type="ECO:0000256" key="10">
    <source>
        <dbReference type="RuleBase" id="RU004432"/>
    </source>
</evidence>
<name>A0A4R9AVU6_9MICO</name>
<organism evidence="14 15">
    <name type="scientific">Cryobacterium gelidum</name>
    <dbReference type="NCBI Taxonomy" id="1259164"/>
    <lineage>
        <taxon>Bacteria</taxon>
        <taxon>Bacillati</taxon>
        <taxon>Actinomycetota</taxon>
        <taxon>Actinomycetes</taxon>
        <taxon>Micrococcales</taxon>
        <taxon>Microbacteriaceae</taxon>
        <taxon>Cryobacterium</taxon>
    </lineage>
</organism>
<keyword evidence="6" id="KW-0346">Stress response</keyword>
<protein>
    <submittedName>
        <fullName evidence="14">AAA family ATPase</fullName>
    </submittedName>
</protein>
<dbReference type="InterPro" id="IPR041546">
    <property type="entry name" value="ClpA/ClpB_AAA_lid"/>
</dbReference>
<feature type="domain" description="Clp ATPase C-terminal" evidence="13">
    <location>
        <begin position="619"/>
        <end position="710"/>
    </location>
</feature>
<dbReference type="Proteomes" id="UP000297983">
    <property type="component" value="Unassembled WGS sequence"/>
</dbReference>
<feature type="domain" description="AAA+ ATPase" evidence="12">
    <location>
        <begin position="53"/>
        <end position="198"/>
    </location>
</feature>
<comment type="subunit">
    <text evidence="9">Homohexamer. The oligomerization is ATP-dependent.</text>
</comment>
<evidence type="ECO:0000256" key="7">
    <source>
        <dbReference type="ARBA" id="ARBA00023054"/>
    </source>
</evidence>
<dbReference type="GO" id="GO:0005524">
    <property type="term" value="F:ATP binding"/>
    <property type="evidence" value="ECO:0007669"/>
    <property type="project" value="UniProtKB-KW"/>
</dbReference>
<dbReference type="PANTHER" id="PTHR11638:SF18">
    <property type="entry name" value="HEAT SHOCK PROTEIN 104"/>
    <property type="match status" value="1"/>
</dbReference>
<keyword evidence="15" id="KW-1185">Reference proteome</keyword>
<evidence type="ECO:0000256" key="8">
    <source>
        <dbReference type="ARBA" id="ARBA00023186"/>
    </source>
</evidence>
<dbReference type="FunFam" id="3.40.50.300:FF:000120">
    <property type="entry name" value="ATP-dependent chaperone ClpB"/>
    <property type="match status" value="1"/>
</dbReference>
<dbReference type="InterPro" id="IPR018368">
    <property type="entry name" value="ClpA/B_CS1"/>
</dbReference>
<evidence type="ECO:0000256" key="1">
    <source>
        <dbReference type="ARBA" id="ARBA00004496"/>
    </source>
</evidence>